<dbReference type="AlphaFoldDB" id="A0A086XSM2"/>
<protein>
    <submittedName>
        <fullName evidence="2">Alkylhydroperoxidase</fullName>
    </submittedName>
</protein>
<dbReference type="OrthoDB" id="1683318at2"/>
<dbReference type="InterPro" id="IPR003779">
    <property type="entry name" value="CMD-like"/>
</dbReference>
<dbReference type="Proteomes" id="UP000028824">
    <property type="component" value="Unassembled WGS sequence"/>
</dbReference>
<dbReference type="PANTHER" id="PTHR33930">
    <property type="entry name" value="ALKYL HYDROPEROXIDE REDUCTASE AHPD"/>
    <property type="match status" value="1"/>
</dbReference>
<dbReference type="NCBIfam" id="TIGR00778">
    <property type="entry name" value="ahpD_dom"/>
    <property type="match status" value="1"/>
</dbReference>
<evidence type="ECO:0000313" key="2">
    <source>
        <dbReference type="EMBL" id="KFI25022.1"/>
    </source>
</evidence>
<evidence type="ECO:0000259" key="1">
    <source>
        <dbReference type="Pfam" id="PF02627"/>
    </source>
</evidence>
<accession>A0A086XSM2</accession>
<comment type="caution">
    <text evidence="2">The sequence shown here is derived from an EMBL/GenBank/DDBJ whole genome shotgun (WGS) entry which is preliminary data.</text>
</comment>
<dbReference type="EMBL" id="JFZB01000029">
    <property type="protein sequence ID" value="KFI25022.1"/>
    <property type="molecule type" value="Genomic_DNA"/>
</dbReference>
<evidence type="ECO:0000313" key="3">
    <source>
        <dbReference type="Proteomes" id="UP000028824"/>
    </source>
</evidence>
<keyword evidence="3" id="KW-1185">Reference proteome</keyword>
<keyword evidence="2" id="KW-0575">Peroxidase</keyword>
<gene>
    <name evidence="2" type="ORF">CG50_06925</name>
</gene>
<dbReference type="STRING" id="1105367.CG50_06925"/>
<organism evidence="2 3">
    <name type="scientific">Paenirhodobacter enshiensis</name>
    <dbReference type="NCBI Taxonomy" id="1105367"/>
    <lineage>
        <taxon>Bacteria</taxon>
        <taxon>Pseudomonadati</taxon>
        <taxon>Pseudomonadota</taxon>
        <taxon>Alphaproteobacteria</taxon>
        <taxon>Rhodobacterales</taxon>
        <taxon>Rhodobacter group</taxon>
        <taxon>Paenirhodobacter</taxon>
    </lineage>
</organism>
<dbReference type="PANTHER" id="PTHR33930:SF2">
    <property type="entry name" value="BLR3452 PROTEIN"/>
    <property type="match status" value="1"/>
</dbReference>
<reference evidence="2 3" key="1">
    <citation type="submission" date="2014-03" db="EMBL/GenBank/DDBJ databases">
        <title>Genome of Paenirhodobacter enshiensis DW2-9.</title>
        <authorList>
            <person name="Wang D."/>
            <person name="Wang G."/>
        </authorList>
    </citation>
    <scope>NUCLEOTIDE SEQUENCE [LARGE SCALE GENOMIC DNA]</scope>
    <source>
        <strain evidence="2 3">DW2-9</strain>
    </source>
</reference>
<dbReference type="Gene3D" id="1.20.1290.10">
    <property type="entry name" value="AhpD-like"/>
    <property type="match status" value="1"/>
</dbReference>
<dbReference type="GO" id="GO:0051920">
    <property type="term" value="F:peroxiredoxin activity"/>
    <property type="evidence" value="ECO:0007669"/>
    <property type="project" value="InterPro"/>
</dbReference>
<dbReference type="InterPro" id="IPR004675">
    <property type="entry name" value="AhpD_core"/>
</dbReference>
<keyword evidence="2" id="KW-0560">Oxidoreductase</keyword>
<sequence length="112" mass="11842">MSYKENLAALRGDLRTVNKTVPEMMAGFGALSKAVSQNEALDAKTQELIALGMAVISRCEPCIMLHVDALRKTGASREELGVVLGLAVQMGGGPALMYASKTLACWDELTAA</sequence>
<feature type="domain" description="Carboxymuconolactone decarboxylase-like" evidence="1">
    <location>
        <begin position="22"/>
        <end position="101"/>
    </location>
</feature>
<dbReference type="InterPro" id="IPR029032">
    <property type="entry name" value="AhpD-like"/>
</dbReference>
<name>A0A086XSM2_9RHOB</name>
<dbReference type="Pfam" id="PF02627">
    <property type="entry name" value="CMD"/>
    <property type="match status" value="1"/>
</dbReference>
<proteinExistence type="predicted"/>
<dbReference type="SUPFAM" id="SSF69118">
    <property type="entry name" value="AhpD-like"/>
    <property type="match status" value="1"/>
</dbReference>
<dbReference type="eggNOG" id="COG0599">
    <property type="taxonomic scope" value="Bacteria"/>
</dbReference>
<dbReference type="RefSeq" id="WP_036638878.1">
    <property type="nucleotide sequence ID" value="NZ_CAXYYU010000076.1"/>
</dbReference>